<accession>A0A9P7RSH0</accession>
<name>A0A9P7RSH0_9AGAR</name>
<dbReference type="EMBL" id="CM032188">
    <property type="protein sequence ID" value="KAG7088961.1"/>
    <property type="molecule type" value="Genomic_DNA"/>
</dbReference>
<evidence type="ECO:0008006" key="3">
    <source>
        <dbReference type="Google" id="ProtNLM"/>
    </source>
</evidence>
<reference evidence="1" key="1">
    <citation type="journal article" date="2021" name="Genome Biol. Evol.">
        <title>The assembled and annotated genome of the fairy-ring fungus Marasmius oreades.</title>
        <authorList>
            <person name="Hiltunen M."/>
            <person name="Ament-Velasquez S.L."/>
            <person name="Johannesson H."/>
        </authorList>
    </citation>
    <scope>NUCLEOTIDE SEQUENCE</scope>
    <source>
        <strain evidence="1">03SP1</strain>
    </source>
</reference>
<proteinExistence type="predicted"/>
<dbReference type="AlphaFoldDB" id="A0A9P7RSH0"/>
<dbReference type="RefSeq" id="XP_043005432.1">
    <property type="nucleotide sequence ID" value="XM_043158061.1"/>
</dbReference>
<protein>
    <recommendedName>
        <fullName evidence="3">Geranylgeranyl pyrophosphate synthetase</fullName>
    </recommendedName>
</protein>
<dbReference type="PANTHER" id="PTHR35179:SF2">
    <property type="entry name" value="START DOMAIN-CONTAINING PROTEIN"/>
    <property type="match status" value="1"/>
</dbReference>
<dbReference type="OrthoDB" id="420564at2759"/>
<evidence type="ECO:0000313" key="2">
    <source>
        <dbReference type="Proteomes" id="UP001049176"/>
    </source>
</evidence>
<dbReference type="Proteomes" id="UP001049176">
    <property type="component" value="Chromosome 8"/>
</dbReference>
<sequence>MSGYNQNRSPFCGRRKEFLSTRATPSSFTNPRGSTPVREITEGLLETVVTSLHVPSDSTSKAIDADIKHVKCIGSYSWLQENCSIIVPGSPPEWSNKPTPYTLPPDTAERFIDQNGHRMPSAPLLPLLAAVDSFQATEVGNLFDWSAVDIVTDRNGLRKLVRWIKDGPNARDFRIDLQLAGKDTVLFSRWEQVTKELPRFANTFGINFEKATTKDARGCEGANGHHRIVQYDFGGLKMVVRFEVDACVSSGVAKPKSTTSMSKSRAAATVSIDDIASALSKASITAVTDEESQVVSDGKTALKIYNAGTLISQQSIVELATISRRRFLEGGYDWKEVALQMLISQTPHLYLGIHDRGNFQEVKQQSFNSSAELQRAEAMVKPALKKLRKVLEDIKQLVVKHGEDGRLSLVCRNGELKVYQRKGSESCLPSDFLDEFL</sequence>
<comment type="caution">
    <text evidence="1">The sequence shown here is derived from an EMBL/GenBank/DDBJ whole genome shotgun (WGS) entry which is preliminary data.</text>
</comment>
<gene>
    <name evidence="1" type="ORF">E1B28_012906</name>
</gene>
<keyword evidence="2" id="KW-1185">Reference proteome</keyword>
<dbReference type="KEGG" id="more:E1B28_012906"/>
<evidence type="ECO:0000313" key="1">
    <source>
        <dbReference type="EMBL" id="KAG7088961.1"/>
    </source>
</evidence>
<organism evidence="1 2">
    <name type="scientific">Marasmius oreades</name>
    <name type="common">fairy-ring Marasmius</name>
    <dbReference type="NCBI Taxonomy" id="181124"/>
    <lineage>
        <taxon>Eukaryota</taxon>
        <taxon>Fungi</taxon>
        <taxon>Dikarya</taxon>
        <taxon>Basidiomycota</taxon>
        <taxon>Agaricomycotina</taxon>
        <taxon>Agaricomycetes</taxon>
        <taxon>Agaricomycetidae</taxon>
        <taxon>Agaricales</taxon>
        <taxon>Marasmiineae</taxon>
        <taxon>Marasmiaceae</taxon>
        <taxon>Marasmius</taxon>
    </lineage>
</organism>
<dbReference type="PANTHER" id="PTHR35179">
    <property type="entry name" value="PROTEIN CBG02620"/>
    <property type="match status" value="1"/>
</dbReference>
<dbReference type="GeneID" id="66081981"/>